<dbReference type="AlphaFoldDB" id="A0A0J8B050"/>
<evidence type="ECO:0000313" key="2">
    <source>
        <dbReference type="Proteomes" id="UP000035740"/>
    </source>
</evidence>
<accession>A0A0J8B050</accession>
<dbReference type="Proteomes" id="UP000035740">
    <property type="component" value="Unassembled WGS sequence"/>
</dbReference>
<gene>
    <name evidence="1" type="ORF">BVRB_033240</name>
</gene>
<organism evidence="1 2">
    <name type="scientific">Beta vulgaris subsp. vulgaris</name>
    <name type="common">Beet</name>
    <dbReference type="NCBI Taxonomy" id="3555"/>
    <lineage>
        <taxon>Eukaryota</taxon>
        <taxon>Viridiplantae</taxon>
        <taxon>Streptophyta</taxon>
        <taxon>Embryophyta</taxon>
        <taxon>Tracheophyta</taxon>
        <taxon>Spermatophyta</taxon>
        <taxon>Magnoliopsida</taxon>
        <taxon>eudicotyledons</taxon>
        <taxon>Gunneridae</taxon>
        <taxon>Pentapetalae</taxon>
        <taxon>Caryophyllales</taxon>
        <taxon>Chenopodiaceae</taxon>
        <taxon>Betoideae</taxon>
        <taxon>Beta</taxon>
    </lineage>
</organism>
<evidence type="ECO:0000313" key="1">
    <source>
        <dbReference type="EMBL" id="KMS93263.1"/>
    </source>
</evidence>
<proteinExistence type="predicted"/>
<keyword evidence="2" id="KW-1185">Reference proteome</keyword>
<name>A0A0J8B050_BETVV</name>
<protein>
    <submittedName>
        <fullName evidence="1">Uncharacterized protein</fullName>
    </submittedName>
</protein>
<sequence>MRFRICRSPQRSPEHRELNCECGNGFPQRSWNRFRSFEQHFTRQRNTGRHTAFRQSVKQRRTVASASNLNGSNRSFRYKFAIKMSFCNVLAASPISVISDRTIFVSFSITKAGSVALL</sequence>
<dbReference type="EMBL" id="KQ104996">
    <property type="protein sequence ID" value="KMS93263.1"/>
    <property type="molecule type" value="Genomic_DNA"/>
</dbReference>
<reference evidence="1 2" key="1">
    <citation type="journal article" date="2014" name="Nature">
        <title>The genome of the recently domesticated crop plant sugar beet (Beta vulgaris).</title>
        <authorList>
            <person name="Dohm J.C."/>
            <person name="Minoche A.E."/>
            <person name="Holtgrawe D."/>
            <person name="Capella-Gutierrez S."/>
            <person name="Zakrzewski F."/>
            <person name="Tafer H."/>
            <person name="Rupp O."/>
            <person name="Sorensen T.R."/>
            <person name="Stracke R."/>
            <person name="Reinhardt R."/>
            <person name="Goesmann A."/>
            <person name="Kraft T."/>
            <person name="Schulz B."/>
            <person name="Stadler P.F."/>
            <person name="Schmidt T."/>
            <person name="Gabaldon T."/>
            <person name="Lehrach H."/>
            <person name="Weisshaar B."/>
            <person name="Himmelbauer H."/>
        </authorList>
    </citation>
    <scope>NUCLEOTIDE SEQUENCE [LARGE SCALE GENOMIC DNA]</scope>
    <source>
        <tissue evidence="1">Taproot</tissue>
    </source>
</reference>
<dbReference type="Gramene" id="KMS93263">
    <property type="protein sequence ID" value="KMS93263"/>
    <property type="gene ID" value="BVRB_033240"/>
</dbReference>